<keyword evidence="1" id="KW-0812">Transmembrane</keyword>
<protein>
    <submittedName>
        <fullName evidence="3">Fatty acid desaturase</fullName>
    </submittedName>
</protein>
<keyword evidence="1" id="KW-0472">Membrane</keyword>
<feature type="transmembrane region" description="Helical" evidence="1">
    <location>
        <begin position="21"/>
        <end position="41"/>
    </location>
</feature>
<dbReference type="Pfam" id="PF00487">
    <property type="entry name" value="FA_desaturase"/>
    <property type="match status" value="1"/>
</dbReference>
<dbReference type="OrthoDB" id="784276at2"/>
<dbReference type="Proteomes" id="UP000291613">
    <property type="component" value="Unassembled WGS sequence"/>
</dbReference>
<dbReference type="AlphaFoldDB" id="A0A4Q9GC18"/>
<dbReference type="GO" id="GO:0006629">
    <property type="term" value="P:lipid metabolic process"/>
    <property type="evidence" value="ECO:0007669"/>
    <property type="project" value="InterPro"/>
</dbReference>
<name>A0A4Q9GC18_9HYPH</name>
<feature type="transmembrane region" description="Helical" evidence="1">
    <location>
        <begin position="140"/>
        <end position="159"/>
    </location>
</feature>
<keyword evidence="1" id="KW-1133">Transmembrane helix</keyword>
<dbReference type="EMBL" id="SIUB01000007">
    <property type="protein sequence ID" value="TBN48746.1"/>
    <property type="molecule type" value="Genomic_DNA"/>
</dbReference>
<comment type="caution">
    <text evidence="3">The sequence shown here is derived from an EMBL/GenBank/DDBJ whole genome shotgun (WGS) entry which is preliminary data.</text>
</comment>
<sequence length="311" mass="35002">MDRVEQLSATKRRRRVEWPTVSLAVLIYGSWLALTFFHASIPLPLLAAAGGWVVAWQASLQHEVMHGHPTRNRCLNDAIGAPPLSLWLPYPIYRLTHLRHHRDEHLTDPIEDPESVYFTSERWRRLGAVGRTLATFNMTLLGRLTLGPFVMMGGFLISEAKLCASGDRKRLAIWGRHAIAVAVTLAWVVRICGMPIGAYLLGFVLTGAALTRLRSFAEHRYAEDADKRTAIVEKGGLLGLLYLNNNLHVLHHLAPAEAWYRLPRLYARERAALVARNGGLVYRGYADVARRFLLTPHDAPLHPRPAGERDR</sequence>
<dbReference type="InterPro" id="IPR005804">
    <property type="entry name" value="FA_desaturase_dom"/>
</dbReference>
<evidence type="ECO:0000259" key="2">
    <source>
        <dbReference type="Pfam" id="PF00487"/>
    </source>
</evidence>
<reference evidence="3 4" key="1">
    <citation type="submission" date="2019-02" db="EMBL/GenBank/DDBJ databases">
        <title>Hansschlegelia quercus sp. nov., a novel methylotrophic bacterium from buds of oak (Quercus robur L.).</title>
        <authorList>
            <person name="Agafonova N.V."/>
            <person name="Kaparullina E.N."/>
            <person name="Grouzdev D.S."/>
            <person name="Doronina N.V."/>
        </authorList>
    </citation>
    <scope>NUCLEOTIDE SEQUENCE [LARGE SCALE GENOMIC DNA]</scope>
    <source>
        <strain evidence="3 4">Dub</strain>
    </source>
</reference>
<accession>A0A4Q9GC18</accession>
<evidence type="ECO:0000313" key="4">
    <source>
        <dbReference type="Proteomes" id="UP000291613"/>
    </source>
</evidence>
<evidence type="ECO:0000256" key="1">
    <source>
        <dbReference type="SAM" id="Phobius"/>
    </source>
</evidence>
<keyword evidence="4" id="KW-1185">Reference proteome</keyword>
<proteinExistence type="predicted"/>
<organism evidence="3 4">
    <name type="scientific">Hansschlegelia quercus</name>
    <dbReference type="NCBI Taxonomy" id="2528245"/>
    <lineage>
        <taxon>Bacteria</taxon>
        <taxon>Pseudomonadati</taxon>
        <taxon>Pseudomonadota</taxon>
        <taxon>Alphaproteobacteria</taxon>
        <taxon>Hyphomicrobiales</taxon>
        <taxon>Methylopilaceae</taxon>
        <taxon>Hansschlegelia</taxon>
    </lineage>
</organism>
<evidence type="ECO:0000313" key="3">
    <source>
        <dbReference type="EMBL" id="TBN48746.1"/>
    </source>
</evidence>
<feature type="transmembrane region" description="Helical" evidence="1">
    <location>
        <begin position="171"/>
        <end position="190"/>
    </location>
</feature>
<gene>
    <name evidence="3" type="ORF">EYR15_14270</name>
</gene>
<feature type="domain" description="Fatty acid desaturase" evidence="2">
    <location>
        <begin position="44"/>
        <end position="276"/>
    </location>
</feature>